<comment type="caution">
    <text evidence="2">The sequence shown here is derived from an EMBL/GenBank/DDBJ whole genome shotgun (WGS) entry which is preliminary data.</text>
</comment>
<dbReference type="Pfam" id="PF12732">
    <property type="entry name" value="YtxH"/>
    <property type="match status" value="1"/>
</dbReference>
<name>A0A2S7SXY3_9BACT</name>
<evidence type="ECO:0000313" key="3">
    <source>
        <dbReference type="Proteomes" id="UP000239872"/>
    </source>
</evidence>
<accession>A0A2S7SXY3</accession>
<feature type="transmembrane region" description="Helical" evidence="1">
    <location>
        <begin position="12"/>
        <end position="31"/>
    </location>
</feature>
<dbReference type="RefSeq" id="WP_105038275.1">
    <property type="nucleotide sequence ID" value="NZ_PPSL01000002.1"/>
</dbReference>
<dbReference type="InterPro" id="IPR024623">
    <property type="entry name" value="YtxH"/>
</dbReference>
<keyword evidence="1" id="KW-1133">Transmembrane helix</keyword>
<protein>
    <submittedName>
        <fullName evidence="2">Gas vesicle protein</fullName>
    </submittedName>
</protein>
<evidence type="ECO:0000313" key="2">
    <source>
        <dbReference type="EMBL" id="PQJ11396.1"/>
    </source>
</evidence>
<dbReference type="OrthoDB" id="676025at2"/>
<evidence type="ECO:0000256" key="1">
    <source>
        <dbReference type="SAM" id="Phobius"/>
    </source>
</evidence>
<dbReference type="EMBL" id="PPSL01000002">
    <property type="protein sequence ID" value="PQJ11396.1"/>
    <property type="molecule type" value="Genomic_DNA"/>
</dbReference>
<sequence>MDFCTSTNTKKIIGALMVGTAIGVALGILYAPAKGADTRKNITGKGEDLADAVKEKFNDLVDTFKKEASEAKGKMS</sequence>
<dbReference type="Proteomes" id="UP000239872">
    <property type="component" value="Unassembled WGS sequence"/>
</dbReference>
<dbReference type="AlphaFoldDB" id="A0A2S7SXY3"/>
<keyword evidence="3" id="KW-1185">Reference proteome</keyword>
<proteinExistence type="predicted"/>
<keyword evidence="1" id="KW-0812">Transmembrane</keyword>
<organism evidence="2 3">
    <name type="scientific">Flavipsychrobacter stenotrophus</name>
    <dbReference type="NCBI Taxonomy" id="2077091"/>
    <lineage>
        <taxon>Bacteria</taxon>
        <taxon>Pseudomonadati</taxon>
        <taxon>Bacteroidota</taxon>
        <taxon>Chitinophagia</taxon>
        <taxon>Chitinophagales</taxon>
        <taxon>Chitinophagaceae</taxon>
        <taxon>Flavipsychrobacter</taxon>
    </lineage>
</organism>
<gene>
    <name evidence="2" type="ORF">CJD36_006230</name>
</gene>
<keyword evidence="1" id="KW-0472">Membrane</keyword>
<reference evidence="2 3" key="1">
    <citation type="submission" date="2018-01" db="EMBL/GenBank/DDBJ databases">
        <title>A novel member of the phylum Bacteroidetes isolated from glacier ice.</title>
        <authorList>
            <person name="Liu Q."/>
            <person name="Xin Y.-H."/>
        </authorList>
    </citation>
    <scope>NUCLEOTIDE SEQUENCE [LARGE SCALE GENOMIC DNA]</scope>
    <source>
        <strain evidence="2 3">RB1R16</strain>
    </source>
</reference>